<evidence type="ECO:0000313" key="3">
    <source>
        <dbReference type="Proteomes" id="UP000276980"/>
    </source>
</evidence>
<dbReference type="Gene3D" id="3.30.1050.10">
    <property type="entry name" value="SCP2 sterol-binding domain"/>
    <property type="match status" value="1"/>
</dbReference>
<geneLocation type="plasmid" evidence="3">
    <name>pic001b</name>
</geneLocation>
<gene>
    <name evidence="2" type="ORF">CFH90_18240</name>
</gene>
<dbReference type="Pfam" id="PF02036">
    <property type="entry name" value="SCP2"/>
    <property type="match status" value="1"/>
</dbReference>
<dbReference type="Proteomes" id="UP000276980">
    <property type="component" value="Plasmid pIC001B"/>
</dbReference>
<dbReference type="AlphaFoldDB" id="A0A3Q8XG56"/>
<evidence type="ECO:0000259" key="1">
    <source>
        <dbReference type="Pfam" id="PF02036"/>
    </source>
</evidence>
<evidence type="ECO:0000313" key="2">
    <source>
        <dbReference type="EMBL" id="AZN65852.1"/>
    </source>
</evidence>
<proteinExistence type="predicted"/>
<organism evidence="2 3">
    <name type="scientific">Acinetobacter johnsonii</name>
    <dbReference type="NCBI Taxonomy" id="40214"/>
    <lineage>
        <taxon>Bacteria</taxon>
        <taxon>Pseudomonadati</taxon>
        <taxon>Pseudomonadota</taxon>
        <taxon>Gammaproteobacteria</taxon>
        <taxon>Moraxellales</taxon>
        <taxon>Moraxellaceae</taxon>
        <taxon>Acinetobacter</taxon>
    </lineage>
</organism>
<feature type="domain" description="SCP2" evidence="1">
    <location>
        <begin position="20"/>
        <end position="98"/>
    </location>
</feature>
<sequence>MNVTDLRQRITNSVGEDSGLNAKVKFDLGNNEVIFIDGISIPNNVHDSDIDSDITIKIKPENLTKILDKELNPKLAIMTGRMKLRGDIKIALRLDKVFGLEPSE</sequence>
<protein>
    <recommendedName>
        <fullName evidence="1">SCP2 domain-containing protein</fullName>
    </recommendedName>
</protein>
<reference evidence="2 3" key="1">
    <citation type="submission" date="2017-06" db="EMBL/GenBank/DDBJ databases">
        <title>Complete Genome Sequence of the Carbazole-Degrading Bacterium Acinetobacter johnsonii IC001.</title>
        <authorList>
            <person name="Vejarano F."/>
            <person name="Suzuki-Minakuchi C."/>
            <person name="Ohtsubo Y."/>
            <person name="Tsuda M."/>
            <person name="Okada K."/>
            <person name="Nojiri H."/>
        </authorList>
    </citation>
    <scope>NUCLEOTIDE SEQUENCE [LARGE SCALE GENOMIC DNA]</scope>
    <source>
        <strain evidence="2 3">IC001</strain>
        <plasmid evidence="3">pic001b</plasmid>
    </source>
</reference>
<dbReference type="InterPro" id="IPR036527">
    <property type="entry name" value="SCP2_sterol-bd_dom_sf"/>
</dbReference>
<keyword evidence="2" id="KW-0614">Plasmid</keyword>
<dbReference type="SUPFAM" id="SSF55718">
    <property type="entry name" value="SCP-like"/>
    <property type="match status" value="1"/>
</dbReference>
<dbReference type="EMBL" id="CP022300">
    <property type="protein sequence ID" value="AZN65852.1"/>
    <property type="molecule type" value="Genomic_DNA"/>
</dbReference>
<dbReference type="InterPro" id="IPR003033">
    <property type="entry name" value="SCP2_sterol-bd_dom"/>
</dbReference>
<accession>A0A3Q8XG56</accession>
<name>A0A3Q8XG56_ACIJO</name>
<dbReference type="RefSeq" id="WP_228256517.1">
    <property type="nucleotide sequence ID" value="NZ_CP022300.1"/>
</dbReference>